<proteinExistence type="predicted"/>
<name>A0A1P8N1Y6_9RHOB</name>
<gene>
    <name evidence="2" type="ORF">BWR18_20900</name>
</gene>
<dbReference type="EMBL" id="CP019317">
    <property type="protein sequence ID" value="APX14320.1"/>
    <property type="molecule type" value="Genomic_DNA"/>
</dbReference>
<dbReference type="InterPro" id="IPR037053">
    <property type="entry name" value="Phage_tail_collar_dom_sf"/>
</dbReference>
<reference evidence="2 3" key="1">
    <citation type="submission" date="2017-01" db="EMBL/GenBank/DDBJ databases">
        <title>Complete genome of Tateyamaria omphalii DOK1-4 isolated from seawater in Dokdo.</title>
        <authorList>
            <person name="Kim J.H."/>
            <person name="Chi W.-J."/>
        </authorList>
    </citation>
    <scope>NUCLEOTIDE SEQUENCE [LARGE SCALE GENOMIC DNA]</scope>
    <source>
        <strain evidence="2 3">DOK1-4</strain>
        <plasmid evidence="2 3">pDOK1-4-5</plasmid>
    </source>
</reference>
<feature type="domain" description="Phage tail collar" evidence="1">
    <location>
        <begin position="4"/>
        <end position="58"/>
    </location>
</feature>
<dbReference type="AlphaFoldDB" id="A0A1P8N1Y6"/>
<dbReference type="InterPro" id="IPR011083">
    <property type="entry name" value="Phage_tail_collar_dom"/>
</dbReference>
<keyword evidence="2" id="KW-0614">Plasmid</keyword>
<evidence type="ECO:0000313" key="2">
    <source>
        <dbReference type="EMBL" id="APX14320.1"/>
    </source>
</evidence>
<protein>
    <recommendedName>
        <fullName evidence="1">Phage tail collar domain-containing protein</fullName>
    </recommendedName>
</protein>
<dbReference type="Proteomes" id="UP000186336">
    <property type="component" value="Plasmid pDOK1-4-5"/>
</dbReference>
<evidence type="ECO:0000259" key="1">
    <source>
        <dbReference type="Pfam" id="PF07484"/>
    </source>
</evidence>
<dbReference type="SUPFAM" id="SSF88874">
    <property type="entry name" value="Receptor-binding domain of short tail fibre protein gp12"/>
    <property type="match status" value="1"/>
</dbReference>
<dbReference type="Pfam" id="PF07484">
    <property type="entry name" value="Collar"/>
    <property type="match status" value="1"/>
</dbReference>
<dbReference type="KEGG" id="tom:BWR18_20900"/>
<geneLocation type="plasmid" evidence="2 3">
    <name>pDOK1-4-5</name>
</geneLocation>
<sequence length="168" mass="17736">MLAEIRMFGFNFCPRGWAALDGQILPINQNQSLYSLLGTNFGGDGRTSFGLPDLRGRLVAGTNSSSVGQRGGAETTVMTAAQLPSHSHAVNATNLDGDKGGPRDKILGASRINGVGEETIYSDTLTPNKFMDSRMIANSGAGAQIQINDPRLAVTHCIAITGIFPSRN</sequence>
<evidence type="ECO:0000313" key="3">
    <source>
        <dbReference type="Proteomes" id="UP000186336"/>
    </source>
</evidence>
<dbReference type="Gene3D" id="3.90.1340.10">
    <property type="entry name" value="Phage tail collar domain"/>
    <property type="match status" value="1"/>
</dbReference>
<accession>A0A1P8N1Y6</accession>
<keyword evidence="3" id="KW-1185">Reference proteome</keyword>
<organism evidence="2 3">
    <name type="scientific">Tateyamaria omphalii</name>
    <dbReference type="NCBI Taxonomy" id="299262"/>
    <lineage>
        <taxon>Bacteria</taxon>
        <taxon>Pseudomonadati</taxon>
        <taxon>Pseudomonadota</taxon>
        <taxon>Alphaproteobacteria</taxon>
        <taxon>Rhodobacterales</taxon>
        <taxon>Roseobacteraceae</taxon>
        <taxon>Tateyamaria</taxon>
    </lineage>
</organism>
<dbReference type="OrthoDB" id="9810174at2"/>